<dbReference type="Gene3D" id="3.30.530.20">
    <property type="match status" value="1"/>
</dbReference>
<gene>
    <name evidence="3" type="ORF">CLV57_2627</name>
</gene>
<evidence type="ECO:0000313" key="4">
    <source>
        <dbReference type="Proteomes" id="UP000242687"/>
    </source>
</evidence>
<dbReference type="CDD" id="cd07814">
    <property type="entry name" value="SRPBCC_CalC_Aha1-like"/>
    <property type="match status" value="1"/>
</dbReference>
<reference evidence="3 4" key="1">
    <citation type="submission" date="2017-11" db="EMBL/GenBank/DDBJ databases">
        <title>Genomic Encyclopedia of Archaeal and Bacterial Type Strains, Phase II (KMG-II): From Individual Species to Whole Genera.</title>
        <authorList>
            <person name="Goeker M."/>
        </authorList>
    </citation>
    <scope>NUCLEOTIDE SEQUENCE [LARGE SCALE GENOMIC DNA]</scope>
    <source>
        <strain evidence="3 4">DSM 28175</strain>
    </source>
</reference>
<feature type="domain" description="Activator of Hsp90 ATPase homologue 1/2-like C-terminal" evidence="2">
    <location>
        <begin position="11"/>
        <end position="143"/>
    </location>
</feature>
<evidence type="ECO:0000313" key="3">
    <source>
        <dbReference type="EMBL" id="PJJ79493.1"/>
    </source>
</evidence>
<dbReference type="EMBL" id="PGFJ01000002">
    <property type="protein sequence ID" value="PJJ79493.1"/>
    <property type="molecule type" value="Genomic_DNA"/>
</dbReference>
<dbReference type="InterPro" id="IPR013538">
    <property type="entry name" value="ASHA1/2-like_C"/>
</dbReference>
<accession>A0A2H9VMG3</accession>
<evidence type="ECO:0000256" key="1">
    <source>
        <dbReference type="ARBA" id="ARBA00006817"/>
    </source>
</evidence>
<dbReference type="SUPFAM" id="SSF55961">
    <property type="entry name" value="Bet v1-like"/>
    <property type="match status" value="1"/>
</dbReference>
<dbReference type="Pfam" id="PF08327">
    <property type="entry name" value="AHSA1"/>
    <property type="match status" value="1"/>
</dbReference>
<keyword evidence="4" id="KW-1185">Reference proteome</keyword>
<sequence>METLHFKILINATREKVWKTTLDDATYREWTSAFMPGSYAVTDWQKGSKTLFLGPDGSGMVSRIAENIPNEFLSIEHLGEIKDGVEDTTSEKVQQWSGAFENYTLKDVDGQTEFSVDCDMADDYADMFKDIWPKALAKLKEVAERE</sequence>
<dbReference type="OrthoDB" id="384974at2"/>
<organism evidence="3 4">
    <name type="scientific">Mucilaginibacter auburnensis</name>
    <dbReference type="NCBI Taxonomy" id="1457233"/>
    <lineage>
        <taxon>Bacteria</taxon>
        <taxon>Pseudomonadati</taxon>
        <taxon>Bacteroidota</taxon>
        <taxon>Sphingobacteriia</taxon>
        <taxon>Sphingobacteriales</taxon>
        <taxon>Sphingobacteriaceae</taxon>
        <taxon>Mucilaginibacter</taxon>
    </lineage>
</organism>
<dbReference type="InterPro" id="IPR023393">
    <property type="entry name" value="START-like_dom_sf"/>
</dbReference>
<protein>
    <submittedName>
        <fullName evidence="3">Uncharacterized protein YndB with AHSA1/START domain</fullName>
    </submittedName>
</protein>
<dbReference type="Proteomes" id="UP000242687">
    <property type="component" value="Unassembled WGS sequence"/>
</dbReference>
<dbReference type="AlphaFoldDB" id="A0A2H9VMG3"/>
<comment type="caution">
    <text evidence="3">The sequence shown here is derived from an EMBL/GenBank/DDBJ whole genome shotgun (WGS) entry which is preliminary data.</text>
</comment>
<proteinExistence type="inferred from homology"/>
<dbReference type="RefSeq" id="WP_100341828.1">
    <property type="nucleotide sequence ID" value="NZ_PGFJ01000002.1"/>
</dbReference>
<name>A0A2H9VMG3_9SPHI</name>
<evidence type="ECO:0000259" key="2">
    <source>
        <dbReference type="Pfam" id="PF08327"/>
    </source>
</evidence>
<comment type="similarity">
    <text evidence="1">Belongs to the AHA1 family.</text>
</comment>